<keyword evidence="4" id="KW-0472">Membrane</keyword>
<dbReference type="PANTHER" id="PTHR15941">
    <property type="entry name" value="MYOZENIN"/>
    <property type="match status" value="1"/>
</dbReference>
<keyword evidence="4" id="KW-1133">Transmembrane helix</keyword>
<evidence type="ECO:0000313" key="5">
    <source>
        <dbReference type="EMBL" id="KAK1789276.1"/>
    </source>
</evidence>
<dbReference type="GO" id="GO:0030018">
    <property type="term" value="C:Z disc"/>
    <property type="evidence" value="ECO:0007669"/>
    <property type="project" value="InterPro"/>
</dbReference>
<dbReference type="InterPro" id="IPR008438">
    <property type="entry name" value="MYOZ"/>
</dbReference>
<keyword evidence="2" id="KW-0597">Phosphoprotein</keyword>
<keyword evidence="6" id="KW-1185">Reference proteome</keyword>
<dbReference type="EMBL" id="JAROKS010000022">
    <property type="protein sequence ID" value="KAK1789276.1"/>
    <property type="molecule type" value="Genomic_DNA"/>
</dbReference>
<name>A0AAD8YYT3_9TELE</name>
<evidence type="ECO:0000256" key="4">
    <source>
        <dbReference type="SAM" id="Phobius"/>
    </source>
</evidence>
<comment type="caution">
    <text evidence="5">The sequence shown here is derived from an EMBL/GenBank/DDBJ whole genome shotgun (WGS) entry which is preliminary data.</text>
</comment>
<comment type="similarity">
    <text evidence="1">Belongs to the myozenin family.</text>
</comment>
<accession>A0AAD8YYT3</accession>
<reference evidence="5" key="1">
    <citation type="submission" date="2023-03" db="EMBL/GenBank/DDBJ databases">
        <title>Electrophorus voltai genome.</title>
        <authorList>
            <person name="Bian C."/>
        </authorList>
    </citation>
    <scope>NUCLEOTIDE SEQUENCE</scope>
    <source>
        <strain evidence="5">CB-2022</strain>
        <tissue evidence="5">Muscle</tissue>
    </source>
</reference>
<proteinExistence type="inferred from homology"/>
<dbReference type="GO" id="GO:0015629">
    <property type="term" value="C:actin cytoskeleton"/>
    <property type="evidence" value="ECO:0007669"/>
    <property type="project" value="TreeGrafter"/>
</dbReference>
<feature type="region of interest" description="Disordered" evidence="3">
    <location>
        <begin position="214"/>
        <end position="238"/>
    </location>
</feature>
<protein>
    <submittedName>
        <fullName evidence="5">Uncharacterized protein</fullName>
    </submittedName>
</protein>
<gene>
    <name evidence="5" type="ORF">P4O66_015209</name>
</gene>
<keyword evidence="4" id="KW-0812">Transmembrane</keyword>
<feature type="transmembrane region" description="Helical" evidence="4">
    <location>
        <begin position="45"/>
        <end position="66"/>
    </location>
</feature>
<evidence type="ECO:0000256" key="1">
    <source>
        <dbReference type="ARBA" id="ARBA00009126"/>
    </source>
</evidence>
<dbReference type="Pfam" id="PF05556">
    <property type="entry name" value="Calsarcin"/>
    <property type="match status" value="1"/>
</dbReference>
<dbReference type="GO" id="GO:0051373">
    <property type="term" value="F:FATZ binding"/>
    <property type="evidence" value="ECO:0007669"/>
    <property type="project" value="TreeGrafter"/>
</dbReference>
<dbReference type="AlphaFoldDB" id="A0AAD8YYT3"/>
<feature type="transmembrane region" description="Helical" evidence="4">
    <location>
        <begin position="174"/>
        <end position="195"/>
    </location>
</feature>
<evidence type="ECO:0000256" key="2">
    <source>
        <dbReference type="ARBA" id="ARBA00022553"/>
    </source>
</evidence>
<evidence type="ECO:0000313" key="6">
    <source>
        <dbReference type="Proteomes" id="UP001239994"/>
    </source>
</evidence>
<dbReference type="GO" id="GO:0003779">
    <property type="term" value="F:actin binding"/>
    <property type="evidence" value="ECO:0007669"/>
    <property type="project" value="TreeGrafter"/>
</dbReference>
<organism evidence="5 6">
    <name type="scientific">Electrophorus voltai</name>
    <dbReference type="NCBI Taxonomy" id="2609070"/>
    <lineage>
        <taxon>Eukaryota</taxon>
        <taxon>Metazoa</taxon>
        <taxon>Chordata</taxon>
        <taxon>Craniata</taxon>
        <taxon>Vertebrata</taxon>
        <taxon>Euteleostomi</taxon>
        <taxon>Actinopterygii</taxon>
        <taxon>Neopterygii</taxon>
        <taxon>Teleostei</taxon>
        <taxon>Ostariophysi</taxon>
        <taxon>Gymnotiformes</taxon>
        <taxon>Gymnotoidei</taxon>
        <taxon>Gymnotidae</taxon>
        <taxon>Electrophorus</taxon>
    </lineage>
</organism>
<feature type="region of interest" description="Disordered" evidence="3">
    <location>
        <begin position="435"/>
        <end position="470"/>
    </location>
</feature>
<sequence length="470" mass="51721">MEVADPGLTLLFTVLYHAVVNTHTMPHECLKCELSSAVHSGESNLIVLLICVLGAVILILLLAVIMKIMLRRREVMSGSSSQPPIECRYGNIAEENSFFIRISLPLLFCPLPQRSDQRVSSQVTEMPSSVTSAVSMVSSDPGSSPYRAAEAFTVSDHPPSLPSGPDYLHLHTDIIIIVIFGMVCFLLLVAFFYAFCVHCTLQASAQTGPALAWRGRIPPSEGRMQTTHSSLTRQRQQQARALCREARGDGLNLGKKVSVPKDVMMEELNLTSNRGSRMFQERQRRVDRFTVENTADTSTVSYDNLDHNQGHSAAPVQGGKENLSCLVPGKRSLVTTLKKSVAMKGSPGVLAAGYTGPLKEIPREKFNITVIPRSYCSPWREALGECEEIPASLNTQPEKLQPVNYRCFNRSPMPFGGRTHSKRVTTPISFQTLEPQSLHGLPTDGTATRPNFNRAPRGWGIGYTPESTEL</sequence>
<dbReference type="GO" id="GO:0031433">
    <property type="term" value="F:telethonin binding"/>
    <property type="evidence" value="ECO:0007669"/>
    <property type="project" value="TreeGrafter"/>
</dbReference>
<dbReference type="PANTHER" id="PTHR15941:SF16">
    <property type="entry name" value="MYOZENIN 3A-RELATED"/>
    <property type="match status" value="1"/>
</dbReference>
<feature type="compositionally biased region" description="Polar residues" evidence="3">
    <location>
        <begin position="223"/>
        <end position="232"/>
    </location>
</feature>
<evidence type="ECO:0000256" key="3">
    <source>
        <dbReference type="SAM" id="MobiDB-lite"/>
    </source>
</evidence>
<dbReference type="Proteomes" id="UP001239994">
    <property type="component" value="Unassembled WGS sequence"/>
</dbReference>